<dbReference type="KEGG" id="loi:92358307"/>
<sequence length="85" mass="9911">MHLYGVAPGAAGRRLTRRERGYSAYLEVYDWQLRSANFCFTRFIGTSAQFGRMLYRLSGNSSVRQKKPVGKFTGYTTWRRCEWST</sequence>
<evidence type="ECO:0000313" key="2">
    <source>
        <dbReference type="Proteomes" id="UP000674143"/>
    </source>
</evidence>
<name>A0A836GS47_9TRYP</name>
<organism evidence="1 2">
    <name type="scientific">Leishmania orientalis</name>
    <dbReference type="NCBI Taxonomy" id="2249476"/>
    <lineage>
        <taxon>Eukaryota</taxon>
        <taxon>Discoba</taxon>
        <taxon>Euglenozoa</taxon>
        <taxon>Kinetoplastea</taxon>
        <taxon>Metakinetoplastina</taxon>
        <taxon>Trypanosomatida</taxon>
        <taxon>Trypanosomatidae</taxon>
        <taxon>Leishmaniinae</taxon>
        <taxon>Leishmania</taxon>
    </lineage>
</organism>
<proteinExistence type="predicted"/>
<comment type="caution">
    <text evidence="1">The sequence shown here is derived from an EMBL/GenBank/DDBJ whole genome shotgun (WGS) entry which is preliminary data.</text>
</comment>
<dbReference type="Proteomes" id="UP000674143">
    <property type="component" value="Unassembled WGS sequence"/>
</dbReference>
<accession>A0A836GS47</accession>
<evidence type="ECO:0000313" key="1">
    <source>
        <dbReference type="EMBL" id="KAG5468948.1"/>
    </source>
</evidence>
<dbReference type="GeneID" id="92358307"/>
<gene>
    <name evidence="1" type="ORF">LSCM4_02341</name>
</gene>
<protein>
    <submittedName>
        <fullName evidence="1">Uncharacterized protein</fullName>
    </submittedName>
</protein>
<dbReference type="EMBL" id="JAFHLR010000033">
    <property type="protein sequence ID" value="KAG5468948.1"/>
    <property type="molecule type" value="Genomic_DNA"/>
</dbReference>
<reference evidence="2" key="1">
    <citation type="journal article" date="2021" name="Microbiol. Resour. Announc.">
        <title>LGAAP: Leishmaniinae Genome Assembly and Annotation Pipeline.</title>
        <authorList>
            <person name="Almutairi H."/>
            <person name="Urbaniak M.D."/>
            <person name="Bates M.D."/>
            <person name="Jariyapan N."/>
            <person name="Kwakye-Nuako G."/>
            <person name="Thomaz-Soccol V."/>
            <person name="Al-Salem W.S."/>
            <person name="Dillon R.J."/>
            <person name="Bates P.A."/>
            <person name="Gatherer D."/>
        </authorList>
    </citation>
    <scope>NUCLEOTIDE SEQUENCE [LARGE SCALE GENOMIC DNA]</scope>
</reference>
<dbReference type="AlphaFoldDB" id="A0A836GS47"/>
<reference evidence="2" key="2">
    <citation type="journal article" date="2021" name="Sci. Data">
        <title>Chromosome-scale genome sequencing, assembly and annotation of six genomes from subfamily Leishmaniinae.</title>
        <authorList>
            <person name="Almutairi H."/>
            <person name="Urbaniak M.D."/>
            <person name="Bates M.D."/>
            <person name="Jariyapan N."/>
            <person name="Kwakye-Nuako G."/>
            <person name="Thomaz Soccol V."/>
            <person name="Al-Salem W.S."/>
            <person name="Dillon R.J."/>
            <person name="Bates P.A."/>
            <person name="Gatherer D."/>
        </authorList>
    </citation>
    <scope>NUCLEOTIDE SEQUENCE [LARGE SCALE GENOMIC DNA]</scope>
</reference>
<keyword evidence="2" id="KW-1185">Reference proteome</keyword>
<dbReference type="RefSeq" id="XP_067059925.1">
    <property type="nucleotide sequence ID" value="XM_067204373.1"/>
</dbReference>